<evidence type="ECO:0000313" key="2">
    <source>
        <dbReference type="EMBL" id="CAK9055915.1"/>
    </source>
</evidence>
<reference evidence="2 3" key="1">
    <citation type="submission" date="2024-02" db="EMBL/GenBank/DDBJ databases">
        <authorList>
            <person name="Chen Y."/>
            <person name="Shah S."/>
            <person name="Dougan E. K."/>
            <person name="Thang M."/>
            <person name="Chan C."/>
        </authorList>
    </citation>
    <scope>NUCLEOTIDE SEQUENCE [LARGE SCALE GENOMIC DNA]</scope>
</reference>
<keyword evidence="3" id="KW-1185">Reference proteome</keyword>
<gene>
    <name evidence="2" type="ORF">SCF082_LOCUS30180</name>
</gene>
<evidence type="ECO:0000256" key="1">
    <source>
        <dbReference type="SAM" id="MobiDB-lite"/>
    </source>
</evidence>
<dbReference type="Proteomes" id="UP001642464">
    <property type="component" value="Unassembled WGS sequence"/>
</dbReference>
<dbReference type="Gene3D" id="1.10.238.10">
    <property type="entry name" value="EF-hand"/>
    <property type="match status" value="1"/>
</dbReference>
<organism evidence="2 3">
    <name type="scientific">Durusdinium trenchii</name>
    <dbReference type="NCBI Taxonomy" id="1381693"/>
    <lineage>
        <taxon>Eukaryota</taxon>
        <taxon>Sar</taxon>
        <taxon>Alveolata</taxon>
        <taxon>Dinophyceae</taxon>
        <taxon>Suessiales</taxon>
        <taxon>Symbiodiniaceae</taxon>
        <taxon>Durusdinium</taxon>
    </lineage>
</organism>
<accession>A0ABP0MWN1</accession>
<feature type="region of interest" description="Disordered" evidence="1">
    <location>
        <begin position="1"/>
        <end position="20"/>
    </location>
</feature>
<dbReference type="EMBL" id="CAXAMM010024747">
    <property type="protein sequence ID" value="CAK9055915.1"/>
    <property type="molecule type" value="Genomic_DNA"/>
</dbReference>
<evidence type="ECO:0000313" key="3">
    <source>
        <dbReference type="Proteomes" id="UP001642464"/>
    </source>
</evidence>
<dbReference type="SUPFAM" id="SSF47473">
    <property type="entry name" value="EF-hand"/>
    <property type="match status" value="1"/>
</dbReference>
<proteinExistence type="predicted"/>
<protein>
    <submittedName>
        <fullName evidence="2">Chloroplastic</fullName>
    </submittedName>
</protein>
<dbReference type="InterPro" id="IPR011992">
    <property type="entry name" value="EF-hand-dom_pair"/>
</dbReference>
<feature type="compositionally biased region" description="Basic and acidic residues" evidence="1">
    <location>
        <begin position="1"/>
        <end position="14"/>
    </location>
</feature>
<comment type="caution">
    <text evidence="2">The sequence shown here is derived from an EMBL/GenBank/DDBJ whole genome shotgun (WGS) entry which is preliminary data.</text>
</comment>
<sequence>MQASKRDDHLKEKPPPMGSVHFDEQLLRKLFQKMDRDLRPRRDVSQSDPALQDLDHCEAISSKVLRHLFLQMGREIAAEELEAMITMVDMKEMGTATYEDFAAIFGNPVAAPRQSG</sequence>
<name>A0ABP0MWN1_9DINO</name>